<dbReference type="SUPFAM" id="SSF63411">
    <property type="entry name" value="LuxS/MPP-like metallohydrolase"/>
    <property type="match status" value="4"/>
</dbReference>
<evidence type="ECO:0000256" key="1">
    <source>
        <dbReference type="ARBA" id="ARBA00001947"/>
    </source>
</evidence>
<dbReference type="PANTHER" id="PTHR43690:SF18">
    <property type="entry name" value="INSULIN-DEGRADING ENZYME-RELATED"/>
    <property type="match status" value="1"/>
</dbReference>
<evidence type="ECO:0000313" key="21">
    <source>
        <dbReference type="Proteomes" id="UP000586305"/>
    </source>
</evidence>
<dbReference type="PROSITE" id="PS00143">
    <property type="entry name" value="INSULINASE"/>
    <property type="match status" value="1"/>
</dbReference>
<dbReference type="InterPro" id="IPR032632">
    <property type="entry name" value="Peptidase_M16_M"/>
</dbReference>
<dbReference type="FunFam" id="3.30.830.10:FF:000012">
    <property type="entry name" value="Protease 3"/>
    <property type="match status" value="1"/>
</dbReference>
<dbReference type="Pfam" id="PF22456">
    <property type="entry name" value="PqqF-like_C_4"/>
    <property type="match status" value="1"/>
</dbReference>
<dbReference type="EC" id="3.4.24.55" evidence="4"/>
<keyword evidence="9" id="KW-0862">Zinc</keyword>
<evidence type="ECO:0000256" key="3">
    <source>
        <dbReference type="ARBA" id="ARBA00007261"/>
    </source>
</evidence>
<dbReference type="AlphaFoldDB" id="A0A849VBI1"/>
<evidence type="ECO:0000256" key="12">
    <source>
        <dbReference type="ARBA" id="ARBA00031184"/>
    </source>
</evidence>
<dbReference type="GO" id="GO:0006508">
    <property type="term" value="P:proteolysis"/>
    <property type="evidence" value="ECO:0007669"/>
    <property type="project" value="UniProtKB-KW"/>
</dbReference>
<dbReference type="EMBL" id="JABBPG010000002">
    <property type="protein sequence ID" value="NOU50140.1"/>
    <property type="molecule type" value="Genomic_DNA"/>
</dbReference>
<comment type="caution">
    <text evidence="20">The sequence shown here is derived from an EMBL/GenBank/DDBJ whole genome shotgun (WGS) entry which is preliminary data.</text>
</comment>
<dbReference type="GO" id="GO:0046872">
    <property type="term" value="F:metal ion binding"/>
    <property type="evidence" value="ECO:0007669"/>
    <property type="project" value="UniProtKB-KW"/>
</dbReference>
<dbReference type="GO" id="GO:0005737">
    <property type="term" value="C:cytoplasm"/>
    <property type="evidence" value="ECO:0007669"/>
    <property type="project" value="UniProtKB-ARBA"/>
</dbReference>
<evidence type="ECO:0000256" key="9">
    <source>
        <dbReference type="ARBA" id="ARBA00022833"/>
    </source>
</evidence>
<dbReference type="PROSITE" id="PS51257">
    <property type="entry name" value="PROKAR_LIPOPROTEIN"/>
    <property type="match status" value="1"/>
</dbReference>
<dbReference type="RefSeq" id="WP_171625215.1">
    <property type="nucleotide sequence ID" value="NZ_JABBPG010000002.1"/>
</dbReference>
<evidence type="ECO:0000256" key="5">
    <source>
        <dbReference type="ARBA" id="ARBA00017565"/>
    </source>
</evidence>
<keyword evidence="10" id="KW-0482">Metalloprotease</keyword>
<evidence type="ECO:0000256" key="7">
    <source>
        <dbReference type="ARBA" id="ARBA00022723"/>
    </source>
</evidence>
<evidence type="ECO:0000256" key="11">
    <source>
        <dbReference type="ARBA" id="ARBA00029597"/>
    </source>
</evidence>
<dbReference type="InterPro" id="IPR054734">
    <property type="entry name" value="PqqF-like_C_4"/>
</dbReference>
<feature type="domain" description="Coenzyme PQQ synthesis protein F-like C-terminal lobe" evidence="19">
    <location>
        <begin position="780"/>
        <end position="875"/>
    </location>
</feature>
<dbReference type="Pfam" id="PF16187">
    <property type="entry name" value="Peptidase_M16_M"/>
    <property type="match status" value="1"/>
</dbReference>
<evidence type="ECO:0000313" key="20">
    <source>
        <dbReference type="EMBL" id="NOU50140.1"/>
    </source>
</evidence>
<comment type="function">
    <text evidence="2">Endopeptidase that degrades small peptides of less than 7 kDa, such as glucagon and insulin.</text>
</comment>
<feature type="domain" description="Peptidase M16 C-terminal" evidence="17">
    <location>
        <begin position="222"/>
        <end position="398"/>
    </location>
</feature>
<evidence type="ECO:0000259" key="18">
    <source>
        <dbReference type="Pfam" id="PF16187"/>
    </source>
</evidence>
<dbReference type="Gene3D" id="3.30.830.10">
    <property type="entry name" value="Metalloenzyme, LuxS/M16 peptidase-like"/>
    <property type="match status" value="4"/>
</dbReference>
<keyword evidence="8" id="KW-0378">Hydrolase</keyword>
<comment type="cofactor">
    <cofactor evidence="1">
        <name>Zn(2+)</name>
        <dbReference type="ChEBI" id="CHEBI:29105"/>
    </cofactor>
</comment>
<evidence type="ECO:0000256" key="10">
    <source>
        <dbReference type="ARBA" id="ARBA00023049"/>
    </source>
</evidence>
<feature type="domain" description="Peptidase M16 middle/third" evidence="18">
    <location>
        <begin position="402"/>
        <end position="677"/>
    </location>
</feature>
<evidence type="ECO:0000259" key="16">
    <source>
        <dbReference type="Pfam" id="PF00675"/>
    </source>
</evidence>
<dbReference type="InterPro" id="IPR001431">
    <property type="entry name" value="Pept_M16_Zn_BS"/>
</dbReference>
<evidence type="ECO:0000256" key="4">
    <source>
        <dbReference type="ARBA" id="ARBA00012449"/>
    </source>
</evidence>
<protein>
    <recommendedName>
        <fullName evidence="5">Protease 3</fullName>
        <ecNumber evidence="4">3.4.24.55</ecNumber>
    </recommendedName>
    <alternativeName>
        <fullName evidence="13">Pitrilysin</fullName>
    </alternativeName>
    <alternativeName>
        <fullName evidence="12">Protease III</fullName>
    </alternativeName>
    <alternativeName>
        <fullName evidence="11">Protease pi</fullName>
    </alternativeName>
</protein>
<evidence type="ECO:0000256" key="6">
    <source>
        <dbReference type="ARBA" id="ARBA00022670"/>
    </source>
</evidence>
<sequence length="960" mass="108673">MKKLLIISVLSLLFGTACTSADRNANLGAISLVSEKLVASPNDNRNYLTMTLDNGIEVILVSDPSVEKSAAALSVGVGFLQDPITQQGLAHYLEHMLFLGTERFPDTNGYSDFMSENGGMHNAYTWTNITNYMFKVNNDAYDEALERFSDFFKGPMLYPQYADKEKNAVNAEWSMRKESDYSGQFRLARKMLGGHPANRFMIGNTQTLSDKPNSNLHKETVAFYKKYYSANIMKVAMISNESIAQMANKAKKHFATIENKNIEKPKIKAKIDFSKLAKKRVHYKSNEDVKQLKLDFTIENNQHQFALKPNYFITYLLSNEMQGSPAQVLKEQGLISQLTAHASPNIYGNYGSLLVDIDLTDKGLKNRELIVATVMQYIDLIKREGIDSKYFDEIRTSLNNQFLFLEKGDEFGYVSNLAARMQDYPIKNVINAPYYYSKFDKSAIEKVLTQLSSEHLRVWYIGKDEPADSELQFYDGEYKITGIPAEEIVSWQSPSQFALQLPSVNKLLPESFAIKTNPEQAQKGVQKVYDESGLSIWHAPSERFTHQPKGSLDIYINAPDVISDINTKVAYSLWTDLFAIAQSKLQTEAVIGGMSLNLLQNVGLVLNVSGFTDKQPLLLAQALNGLRVEVSEVEFQQAVDRYRRAVINQGQQLPMHQVFGKYSKLVKSGNYDPNSLIDSAQKMSLKEFYAIQEQLLTHNQIRVFAFGNYNQGDLLGIATAVRQALPKRKKLTEYAKVQYWLPKEGETYVLQEDTELADAAVIDVAVHPIPGFAQKAAASVLARHLRNHIFETLRTEEQLAYMVGATTATIGDYSGIGIYIQTPVKDVQAIQARFDDYKQQYAKVLDELSNESFLQLKNAVMVSLKETPKNLGDEITPLINDWYKENFNFDSKELLIAGLETLTLADVQNYYRQTMLNAKAARLNVQMRGQKFKDKPFAQLPNQMRLSSVKDFYQRITFQK</sequence>
<dbReference type="InterPro" id="IPR050626">
    <property type="entry name" value="Peptidase_M16"/>
</dbReference>
<evidence type="ECO:0000259" key="19">
    <source>
        <dbReference type="Pfam" id="PF22456"/>
    </source>
</evidence>
<evidence type="ECO:0000256" key="15">
    <source>
        <dbReference type="SAM" id="SignalP"/>
    </source>
</evidence>
<dbReference type="InterPro" id="IPR007863">
    <property type="entry name" value="Peptidase_M16_C"/>
</dbReference>
<dbReference type="PANTHER" id="PTHR43690">
    <property type="entry name" value="NARDILYSIN"/>
    <property type="match status" value="1"/>
</dbReference>
<feature type="chain" id="PRO_5032371218" description="Protease 3" evidence="15">
    <location>
        <begin position="22"/>
        <end position="960"/>
    </location>
</feature>
<dbReference type="Pfam" id="PF05193">
    <property type="entry name" value="Peptidase_M16_C"/>
    <property type="match status" value="1"/>
</dbReference>
<keyword evidence="7" id="KW-0479">Metal-binding</keyword>
<evidence type="ECO:0000256" key="13">
    <source>
        <dbReference type="ARBA" id="ARBA00033450"/>
    </source>
</evidence>
<accession>A0A849VBI1</accession>
<organism evidence="20 21">
    <name type="scientific">Pseudoalteromonas caenipelagi</name>
    <dbReference type="NCBI Taxonomy" id="2726988"/>
    <lineage>
        <taxon>Bacteria</taxon>
        <taxon>Pseudomonadati</taxon>
        <taxon>Pseudomonadota</taxon>
        <taxon>Gammaproteobacteria</taxon>
        <taxon>Alteromonadales</taxon>
        <taxon>Pseudoalteromonadaceae</taxon>
        <taxon>Pseudoalteromonas</taxon>
    </lineage>
</organism>
<comment type="similarity">
    <text evidence="3 14">Belongs to the peptidase M16 family.</text>
</comment>
<evidence type="ECO:0000256" key="2">
    <source>
        <dbReference type="ARBA" id="ARBA00002184"/>
    </source>
</evidence>
<name>A0A849VBI1_9GAMM</name>
<keyword evidence="6" id="KW-0645">Protease</keyword>
<dbReference type="Proteomes" id="UP000586305">
    <property type="component" value="Unassembled WGS sequence"/>
</dbReference>
<dbReference type="GO" id="GO:0004222">
    <property type="term" value="F:metalloendopeptidase activity"/>
    <property type="evidence" value="ECO:0007669"/>
    <property type="project" value="UniProtKB-EC"/>
</dbReference>
<dbReference type="Pfam" id="PF00675">
    <property type="entry name" value="Peptidase_M16"/>
    <property type="match status" value="1"/>
</dbReference>
<keyword evidence="15" id="KW-0732">Signal</keyword>
<gene>
    <name evidence="20" type="ORF">HG263_06245</name>
</gene>
<evidence type="ECO:0000256" key="14">
    <source>
        <dbReference type="RuleBase" id="RU004447"/>
    </source>
</evidence>
<feature type="signal peptide" evidence="15">
    <location>
        <begin position="1"/>
        <end position="21"/>
    </location>
</feature>
<evidence type="ECO:0000256" key="8">
    <source>
        <dbReference type="ARBA" id="ARBA00022801"/>
    </source>
</evidence>
<proteinExistence type="inferred from homology"/>
<evidence type="ECO:0000259" key="17">
    <source>
        <dbReference type="Pfam" id="PF05193"/>
    </source>
</evidence>
<feature type="domain" description="Peptidase M16 N-terminal" evidence="16">
    <location>
        <begin position="58"/>
        <end position="176"/>
    </location>
</feature>
<dbReference type="InterPro" id="IPR011765">
    <property type="entry name" value="Pept_M16_N"/>
</dbReference>
<keyword evidence="21" id="KW-1185">Reference proteome</keyword>
<reference evidence="20 21" key="1">
    <citation type="submission" date="2020-04" db="EMBL/GenBank/DDBJ databases">
        <title>Pseudoalteromonas caenipelagi sp. nov., isolated from a tidal flat.</title>
        <authorList>
            <person name="Park S."/>
            <person name="Yoon J.-H."/>
        </authorList>
    </citation>
    <scope>NUCLEOTIDE SEQUENCE [LARGE SCALE GENOMIC DNA]</scope>
    <source>
        <strain evidence="20 21">JBTF-M23</strain>
    </source>
</reference>
<dbReference type="InterPro" id="IPR011249">
    <property type="entry name" value="Metalloenz_LuxS/M16"/>
</dbReference>